<sequence>MATKWGDRENRRRDILVAGRALLTEKGYAALQMRDVAKGAGISPGTVYTYFATKEALYATLYAERLEEFVATVEPRCADTEDLEELFVLIATEYLEMYRVYGRELNIWAVLAGEVELSEQSGGQLITAAARAYDLMRHTVERLDLGDDPGMTVTVLWSVITGLADHFTSVRRHLHPHDWDDTVRFTARTLIAGGGRSGSPGRAGQVTSDE</sequence>
<dbReference type="PANTHER" id="PTHR30055">
    <property type="entry name" value="HTH-TYPE TRANSCRIPTIONAL REGULATOR RUTR"/>
    <property type="match status" value="1"/>
</dbReference>
<keyword evidence="2 4" id="KW-0238">DNA-binding</keyword>
<keyword evidence="1" id="KW-0805">Transcription regulation</keyword>
<dbReference type="Pfam" id="PF00440">
    <property type="entry name" value="TetR_N"/>
    <property type="match status" value="1"/>
</dbReference>
<proteinExistence type="predicted"/>
<evidence type="ECO:0000313" key="6">
    <source>
        <dbReference type="EMBL" id="QIS04567.1"/>
    </source>
</evidence>
<evidence type="ECO:0000259" key="5">
    <source>
        <dbReference type="PROSITE" id="PS50977"/>
    </source>
</evidence>
<dbReference type="InterPro" id="IPR001647">
    <property type="entry name" value="HTH_TetR"/>
</dbReference>
<organism evidence="6 7">
    <name type="scientific">Nocardia brasiliensis</name>
    <dbReference type="NCBI Taxonomy" id="37326"/>
    <lineage>
        <taxon>Bacteria</taxon>
        <taxon>Bacillati</taxon>
        <taxon>Actinomycetota</taxon>
        <taxon>Actinomycetes</taxon>
        <taxon>Mycobacteriales</taxon>
        <taxon>Nocardiaceae</taxon>
        <taxon>Nocardia</taxon>
    </lineage>
</organism>
<evidence type="ECO:0000256" key="2">
    <source>
        <dbReference type="ARBA" id="ARBA00023125"/>
    </source>
</evidence>
<dbReference type="GO" id="GO:0000976">
    <property type="term" value="F:transcription cis-regulatory region binding"/>
    <property type="evidence" value="ECO:0007669"/>
    <property type="project" value="TreeGrafter"/>
</dbReference>
<accession>A0A6G9XUI3</accession>
<name>A0A6G9XUI3_NOCBR</name>
<dbReference type="AlphaFoldDB" id="A0A6G9XUI3"/>
<evidence type="ECO:0000256" key="1">
    <source>
        <dbReference type="ARBA" id="ARBA00023015"/>
    </source>
</evidence>
<dbReference type="PROSITE" id="PS50977">
    <property type="entry name" value="HTH_TETR_2"/>
    <property type="match status" value="1"/>
</dbReference>
<protein>
    <submittedName>
        <fullName evidence="6">TetR family transcriptional regulator</fullName>
    </submittedName>
</protein>
<evidence type="ECO:0000313" key="7">
    <source>
        <dbReference type="Proteomes" id="UP000501705"/>
    </source>
</evidence>
<dbReference type="EMBL" id="CP046171">
    <property type="protein sequence ID" value="QIS04567.1"/>
    <property type="molecule type" value="Genomic_DNA"/>
</dbReference>
<evidence type="ECO:0000256" key="3">
    <source>
        <dbReference type="ARBA" id="ARBA00023163"/>
    </source>
</evidence>
<dbReference type="InterPro" id="IPR009057">
    <property type="entry name" value="Homeodomain-like_sf"/>
</dbReference>
<dbReference type="Gene3D" id="1.10.357.10">
    <property type="entry name" value="Tetracycline Repressor, domain 2"/>
    <property type="match status" value="1"/>
</dbReference>
<dbReference type="SUPFAM" id="SSF46689">
    <property type="entry name" value="Homeodomain-like"/>
    <property type="match status" value="1"/>
</dbReference>
<dbReference type="RefSeq" id="WP_167463685.1">
    <property type="nucleotide sequence ID" value="NZ_CP046171.1"/>
</dbReference>
<dbReference type="PRINTS" id="PR00455">
    <property type="entry name" value="HTHTETR"/>
</dbReference>
<dbReference type="InterPro" id="IPR050109">
    <property type="entry name" value="HTH-type_TetR-like_transc_reg"/>
</dbReference>
<dbReference type="Proteomes" id="UP000501705">
    <property type="component" value="Chromosome"/>
</dbReference>
<feature type="DNA-binding region" description="H-T-H motif" evidence="4">
    <location>
        <begin position="32"/>
        <end position="51"/>
    </location>
</feature>
<reference evidence="6 7" key="1">
    <citation type="journal article" date="2019" name="ACS Chem. Biol.">
        <title>Identification and Mobilization of a Cryptic Antibiotic Biosynthesis Gene Locus from a Human-Pathogenic Nocardia Isolate.</title>
        <authorList>
            <person name="Herisse M."/>
            <person name="Ishida K."/>
            <person name="Porter J.L."/>
            <person name="Howden B."/>
            <person name="Hertweck C."/>
            <person name="Stinear T.P."/>
            <person name="Pidot S.J."/>
        </authorList>
    </citation>
    <scope>NUCLEOTIDE SEQUENCE [LARGE SCALE GENOMIC DNA]</scope>
    <source>
        <strain evidence="6 7">AUSMDU00024985</strain>
    </source>
</reference>
<feature type="domain" description="HTH tetR-type" evidence="5">
    <location>
        <begin position="9"/>
        <end position="69"/>
    </location>
</feature>
<keyword evidence="3" id="KW-0804">Transcription</keyword>
<gene>
    <name evidence="6" type="ORF">F5X71_21525</name>
</gene>
<dbReference type="PANTHER" id="PTHR30055:SF234">
    <property type="entry name" value="HTH-TYPE TRANSCRIPTIONAL REGULATOR BETI"/>
    <property type="match status" value="1"/>
</dbReference>
<dbReference type="GO" id="GO:0003700">
    <property type="term" value="F:DNA-binding transcription factor activity"/>
    <property type="evidence" value="ECO:0007669"/>
    <property type="project" value="TreeGrafter"/>
</dbReference>
<evidence type="ECO:0000256" key="4">
    <source>
        <dbReference type="PROSITE-ProRule" id="PRU00335"/>
    </source>
</evidence>